<feature type="transmembrane region" description="Helical" evidence="5">
    <location>
        <begin position="377"/>
        <end position="400"/>
    </location>
</feature>
<keyword evidence="3 5" id="KW-1133">Transmembrane helix</keyword>
<dbReference type="Gene3D" id="1.20.1250.20">
    <property type="entry name" value="MFS general substrate transporter like domains"/>
    <property type="match status" value="1"/>
</dbReference>
<feature type="transmembrane region" description="Helical" evidence="5">
    <location>
        <begin position="32"/>
        <end position="56"/>
    </location>
</feature>
<dbReference type="InterPro" id="IPR020846">
    <property type="entry name" value="MFS_dom"/>
</dbReference>
<evidence type="ECO:0000256" key="5">
    <source>
        <dbReference type="SAM" id="Phobius"/>
    </source>
</evidence>
<keyword evidence="4 5" id="KW-0472">Membrane</keyword>
<dbReference type="EMBL" id="JAZAVK010000135">
    <property type="protein sequence ID" value="KAK7420431.1"/>
    <property type="molecule type" value="Genomic_DNA"/>
</dbReference>
<dbReference type="SUPFAM" id="SSF103473">
    <property type="entry name" value="MFS general substrate transporter"/>
    <property type="match status" value="1"/>
</dbReference>
<keyword evidence="2 5" id="KW-0812">Transmembrane</keyword>
<dbReference type="PANTHER" id="PTHR23501:SF189">
    <property type="entry name" value="DRUG TRANSPORTER, PUTATIVE (AFU_ORTHOLOGUE AFUA_4G03920)-RELATED"/>
    <property type="match status" value="1"/>
</dbReference>
<dbReference type="PANTHER" id="PTHR23501">
    <property type="entry name" value="MAJOR FACILITATOR SUPERFAMILY"/>
    <property type="match status" value="1"/>
</dbReference>
<feature type="transmembrane region" description="Helical" evidence="5">
    <location>
        <begin position="199"/>
        <end position="219"/>
    </location>
</feature>
<feature type="domain" description="Major facilitator superfamily (MFS) profile" evidence="6">
    <location>
        <begin position="1"/>
        <end position="223"/>
    </location>
</feature>
<accession>A0ABR1HH67</accession>
<feature type="transmembrane region" description="Helical" evidence="5">
    <location>
        <begin position="6"/>
        <end position="25"/>
    </location>
</feature>
<organism evidence="7 8">
    <name type="scientific">Neonectria magnoliae</name>
    <dbReference type="NCBI Taxonomy" id="2732573"/>
    <lineage>
        <taxon>Eukaryota</taxon>
        <taxon>Fungi</taxon>
        <taxon>Dikarya</taxon>
        <taxon>Ascomycota</taxon>
        <taxon>Pezizomycotina</taxon>
        <taxon>Sordariomycetes</taxon>
        <taxon>Hypocreomycetidae</taxon>
        <taxon>Hypocreales</taxon>
        <taxon>Nectriaceae</taxon>
        <taxon>Neonectria</taxon>
    </lineage>
</organism>
<evidence type="ECO:0000256" key="2">
    <source>
        <dbReference type="ARBA" id="ARBA00022692"/>
    </source>
</evidence>
<sequence>MAINGWNFVVQIYYIPTFYRLVYGYSATKAGALLLSITLTQTLASTLSGMIVHWVGRYRECILFGWVLWAVGLGLMATLDENSGLGKQIGYSLLTGAGVGNTLQPSLVAIQAGVERRDMAVVTSFRNFIRNLGATFGLAISGSLINNILSRSISTLDLSDAEATALLASPSAMMASLPTSEAERIRNVIMPGYRDAFRAIFYVMAGLAALAFITAFFLMPQLDLSRPDDQQLKEEGLSYADAAASGPKQTPEQAAAPQPVELVNNESASTASLVDVDLPSVHTVPSDFLDQEVQTQTQADRIGREQDAKRQAELAKRKAAAKAKKADDWLASYFNGLSDNQASAVVAANLASVVGVSAFLGYKAWGLYQRGSLNGKSVGLGVGILAGVAAVEAFIGPYLYKAKKSDRS</sequence>
<gene>
    <name evidence="7" type="ORF">QQZ08_010418</name>
</gene>
<evidence type="ECO:0000313" key="7">
    <source>
        <dbReference type="EMBL" id="KAK7420431.1"/>
    </source>
</evidence>
<evidence type="ECO:0000313" key="8">
    <source>
        <dbReference type="Proteomes" id="UP001498421"/>
    </source>
</evidence>
<proteinExistence type="predicted"/>
<keyword evidence="8" id="KW-1185">Reference proteome</keyword>
<feature type="transmembrane region" description="Helical" evidence="5">
    <location>
        <begin position="342"/>
        <end position="365"/>
    </location>
</feature>
<comment type="subcellular location">
    <subcellularLocation>
        <location evidence="1">Membrane</location>
        <topology evidence="1">Multi-pass membrane protein</topology>
    </subcellularLocation>
</comment>
<protein>
    <recommendedName>
        <fullName evidence="6">Major facilitator superfamily (MFS) profile domain-containing protein</fullName>
    </recommendedName>
</protein>
<comment type="caution">
    <text evidence="7">The sequence shown here is derived from an EMBL/GenBank/DDBJ whole genome shotgun (WGS) entry which is preliminary data.</text>
</comment>
<name>A0ABR1HH67_9HYPO</name>
<evidence type="ECO:0000256" key="3">
    <source>
        <dbReference type="ARBA" id="ARBA00022989"/>
    </source>
</evidence>
<dbReference type="InterPro" id="IPR036259">
    <property type="entry name" value="MFS_trans_sf"/>
</dbReference>
<evidence type="ECO:0000259" key="6">
    <source>
        <dbReference type="PROSITE" id="PS50850"/>
    </source>
</evidence>
<dbReference type="Proteomes" id="UP001498421">
    <property type="component" value="Unassembled WGS sequence"/>
</dbReference>
<dbReference type="PROSITE" id="PS50850">
    <property type="entry name" value="MFS"/>
    <property type="match status" value="1"/>
</dbReference>
<evidence type="ECO:0000256" key="4">
    <source>
        <dbReference type="ARBA" id="ARBA00023136"/>
    </source>
</evidence>
<feature type="transmembrane region" description="Helical" evidence="5">
    <location>
        <begin position="62"/>
        <end position="79"/>
    </location>
</feature>
<evidence type="ECO:0000256" key="1">
    <source>
        <dbReference type="ARBA" id="ARBA00004141"/>
    </source>
</evidence>
<reference evidence="7 8" key="1">
    <citation type="journal article" date="2025" name="Microbiol. Resour. Announc.">
        <title>Draft genome sequences for Neonectria magnoliae and Neonectria punicea, canker pathogens of Liriodendron tulipifera and Acer saccharum in West Virginia.</title>
        <authorList>
            <person name="Petronek H.M."/>
            <person name="Kasson M.T."/>
            <person name="Metheny A.M."/>
            <person name="Stauder C.M."/>
            <person name="Lovett B."/>
            <person name="Lynch S.C."/>
            <person name="Garnas J.R."/>
            <person name="Kasson L.R."/>
            <person name="Stajich J.E."/>
        </authorList>
    </citation>
    <scope>NUCLEOTIDE SEQUENCE [LARGE SCALE GENOMIC DNA]</scope>
    <source>
        <strain evidence="7 8">NRRL 64651</strain>
    </source>
</reference>